<dbReference type="GO" id="GO:0004106">
    <property type="term" value="F:chorismate mutase activity"/>
    <property type="evidence" value="ECO:0007669"/>
    <property type="project" value="UniProtKB-EC"/>
</dbReference>
<dbReference type="Pfam" id="PF01817">
    <property type="entry name" value="CM_2"/>
    <property type="match status" value="1"/>
</dbReference>
<reference evidence="6 7" key="1">
    <citation type="submission" date="2017-03" db="EMBL/GenBank/DDBJ databases">
        <title>Genomic insights into Mycobacterium simiae human colonization.</title>
        <authorList>
            <person name="Steffani J.L."/>
            <person name="Brunck M.E."/>
            <person name="Cruz E."/>
            <person name="Montiel R."/>
            <person name="Barona F."/>
        </authorList>
    </citation>
    <scope>NUCLEOTIDE SEQUENCE [LARGE SCALE GENOMIC DNA]</scope>
    <source>
        <strain evidence="6 7">MsiGto</strain>
    </source>
</reference>
<evidence type="ECO:0000313" key="7">
    <source>
        <dbReference type="Proteomes" id="UP000193040"/>
    </source>
</evidence>
<dbReference type="Proteomes" id="UP000193040">
    <property type="component" value="Unassembled WGS sequence"/>
</dbReference>
<name>A0A1X0Y3Q0_MYCSI</name>
<evidence type="ECO:0000256" key="4">
    <source>
        <dbReference type="ARBA" id="ARBA00023235"/>
    </source>
</evidence>
<evidence type="ECO:0000256" key="2">
    <source>
        <dbReference type="ARBA" id="ARBA00012404"/>
    </source>
</evidence>
<dbReference type="InterPro" id="IPR051331">
    <property type="entry name" value="Chorismate_mutase-related"/>
</dbReference>
<accession>A0A1X0Y3Q0</accession>
<keyword evidence="4" id="KW-0413">Isomerase</keyword>
<comment type="caution">
    <text evidence="6">The sequence shown here is derived from an EMBL/GenBank/DDBJ whole genome shotgun (WGS) entry which is preliminary data.</text>
</comment>
<dbReference type="GO" id="GO:0009697">
    <property type="term" value="P:salicylic acid biosynthetic process"/>
    <property type="evidence" value="ECO:0007669"/>
    <property type="project" value="TreeGrafter"/>
</dbReference>
<gene>
    <name evidence="6" type="ORF">B5M45_15460</name>
</gene>
<dbReference type="InterPro" id="IPR002701">
    <property type="entry name" value="CM_II_prokaryot"/>
</dbReference>
<evidence type="ECO:0000256" key="1">
    <source>
        <dbReference type="ARBA" id="ARBA00004817"/>
    </source>
</evidence>
<keyword evidence="7" id="KW-1185">Reference proteome</keyword>
<sequence>MPGQFRPHESAHPVATGSSNNESCGRLYALVDAAARRLQTADVVAAVKFRTGGAVDDPVREHHVIDRASAAAAGKNIDPDYVAAVFRDQIDATNAIEHFRFAEWRLAPGAAPVSAPDLAQIRTVIDRLDQILVDEIAAQWDSLHSAACGTYVDEARNSVALARRLDDFSRRALIYATHSYCGVTDSA</sequence>
<organism evidence="6 7">
    <name type="scientific">Mycobacterium simiae</name>
    <name type="common">Mycobacterium habana</name>
    <dbReference type="NCBI Taxonomy" id="1784"/>
    <lineage>
        <taxon>Bacteria</taxon>
        <taxon>Bacillati</taxon>
        <taxon>Actinomycetota</taxon>
        <taxon>Actinomycetes</taxon>
        <taxon>Mycobacteriales</taxon>
        <taxon>Mycobacteriaceae</taxon>
        <taxon>Mycobacterium</taxon>
        <taxon>Mycobacterium simiae complex</taxon>
    </lineage>
</organism>
<comment type="pathway">
    <text evidence="1">Metabolic intermediate biosynthesis; prephenate biosynthesis; prephenate from chorismate: step 1/1.</text>
</comment>
<feature type="domain" description="Chorismate mutase" evidence="5">
    <location>
        <begin position="8"/>
        <end position="101"/>
    </location>
</feature>
<dbReference type="PANTHER" id="PTHR38041:SF2">
    <property type="entry name" value="SECRETED CHORISMATE MUTASE"/>
    <property type="match status" value="1"/>
</dbReference>
<dbReference type="SUPFAM" id="SSF48600">
    <property type="entry name" value="Chorismate mutase II"/>
    <property type="match status" value="1"/>
</dbReference>
<dbReference type="NCBIfam" id="TIGR01806">
    <property type="entry name" value="CM_mono2"/>
    <property type="match status" value="1"/>
</dbReference>
<protein>
    <recommendedName>
        <fullName evidence="2">chorismate mutase</fullName>
        <ecNumber evidence="2">5.4.99.5</ecNumber>
    </recommendedName>
</protein>
<dbReference type="AlphaFoldDB" id="A0A1X0Y3Q0"/>
<dbReference type="GO" id="GO:0046417">
    <property type="term" value="P:chorismate metabolic process"/>
    <property type="evidence" value="ECO:0007669"/>
    <property type="project" value="InterPro"/>
</dbReference>
<dbReference type="Gene3D" id="1.20.59.10">
    <property type="entry name" value="Chorismate mutase"/>
    <property type="match status" value="1"/>
</dbReference>
<dbReference type="InterPro" id="IPR036979">
    <property type="entry name" value="CM_dom_sf"/>
</dbReference>
<dbReference type="SMART" id="SM00830">
    <property type="entry name" value="CM_2"/>
    <property type="match status" value="1"/>
</dbReference>
<dbReference type="RefSeq" id="WP_084951146.1">
    <property type="nucleotide sequence ID" value="NZ_MZZM01000019.1"/>
</dbReference>
<dbReference type="UniPathway" id="UPA00120">
    <property type="reaction ID" value="UER00203"/>
</dbReference>
<dbReference type="EC" id="5.4.99.5" evidence="2"/>
<keyword evidence="3" id="KW-0732">Signal</keyword>
<evidence type="ECO:0000256" key="3">
    <source>
        <dbReference type="ARBA" id="ARBA00022729"/>
    </source>
</evidence>
<dbReference type="PANTHER" id="PTHR38041">
    <property type="entry name" value="CHORISMATE MUTASE"/>
    <property type="match status" value="1"/>
</dbReference>
<evidence type="ECO:0000259" key="5">
    <source>
        <dbReference type="PROSITE" id="PS51168"/>
    </source>
</evidence>
<evidence type="ECO:0000313" key="6">
    <source>
        <dbReference type="EMBL" id="ORJ59684.1"/>
    </source>
</evidence>
<dbReference type="InterPro" id="IPR036263">
    <property type="entry name" value="Chorismate_II_sf"/>
</dbReference>
<proteinExistence type="predicted"/>
<dbReference type="InterPro" id="IPR008240">
    <property type="entry name" value="Chorismate_mutase_periplasmic"/>
</dbReference>
<dbReference type="EMBL" id="MZZM01000019">
    <property type="protein sequence ID" value="ORJ59684.1"/>
    <property type="molecule type" value="Genomic_DNA"/>
</dbReference>
<dbReference type="NCBIfam" id="NF006741">
    <property type="entry name" value="PRK09269.1"/>
    <property type="match status" value="1"/>
</dbReference>
<dbReference type="PROSITE" id="PS51168">
    <property type="entry name" value="CHORISMATE_MUT_2"/>
    <property type="match status" value="1"/>
</dbReference>